<proteinExistence type="predicted"/>
<comment type="caution">
    <text evidence="2">The sequence shown here is derived from an EMBL/GenBank/DDBJ whole genome shotgun (WGS) entry which is preliminary data.</text>
</comment>
<evidence type="ECO:0000313" key="2">
    <source>
        <dbReference type="EMBL" id="MBC1936480.1"/>
    </source>
</evidence>
<reference evidence="2 3" key="1">
    <citation type="submission" date="2020-03" db="EMBL/GenBank/DDBJ databases">
        <title>Soil Listeria distribution.</title>
        <authorList>
            <person name="Liao J."/>
            <person name="Wiedmann M."/>
        </authorList>
    </citation>
    <scope>NUCLEOTIDE SEQUENCE [LARGE SCALE GENOMIC DNA]</scope>
    <source>
        <strain evidence="2 3">FSL L7-0741</strain>
    </source>
</reference>
<dbReference type="Proteomes" id="UP000535908">
    <property type="component" value="Unassembled WGS sequence"/>
</dbReference>
<name>A0A7X0Y3S3_9LIST</name>
<gene>
    <name evidence="2" type="ORF">HCA69_08895</name>
</gene>
<evidence type="ECO:0000313" key="3">
    <source>
        <dbReference type="Proteomes" id="UP000535908"/>
    </source>
</evidence>
<protein>
    <submittedName>
        <fullName evidence="2">DUF3958 family protein</fullName>
    </submittedName>
</protein>
<dbReference type="RefSeq" id="WP_185526091.1">
    <property type="nucleotide sequence ID" value="NZ_JAARWN010000007.1"/>
</dbReference>
<keyword evidence="1" id="KW-0175">Coiled coil</keyword>
<dbReference type="Pfam" id="PF13125">
    <property type="entry name" value="DUF3958"/>
    <property type="match status" value="1"/>
</dbReference>
<accession>A0A7X0Y3S3</accession>
<feature type="coiled-coil region" evidence="1">
    <location>
        <begin position="4"/>
        <end position="34"/>
    </location>
</feature>
<dbReference type="InterPro" id="IPR025014">
    <property type="entry name" value="DUF3958"/>
</dbReference>
<organism evidence="2 3">
    <name type="scientific">Listeria grandensis</name>
    <dbReference type="NCBI Taxonomy" id="1494963"/>
    <lineage>
        <taxon>Bacteria</taxon>
        <taxon>Bacillati</taxon>
        <taxon>Bacillota</taxon>
        <taxon>Bacilli</taxon>
        <taxon>Bacillales</taxon>
        <taxon>Listeriaceae</taxon>
        <taxon>Listeria</taxon>
    </lineage>
</organism>
<sequence length="113" mass="13782">MDKIDEINLQINRLSEASEEVERTQRQLKRTEEALGMHVHRRACFFDTLQDYWRTGDMARRVADRKWQLQREEHQTFDTLAEKQAAVRRQIQAFETEEEDLYRARKQAWEEIE</sequence>
<dbReference type="EMBL" id="JAARWN010000007">
    <property type="protein sequence ID" value="MBC1936480.1"/>
    <property type="molecule type" value="Genomic_DNA"/>
</dbReference>
<evidence type="ECO:0000256" key="1">
    <source>
        <dbReference type="SAM" id="Coils"/>
    </source>
</evidence>
<dbReference type="AlphaFoldDB" id="A0A7X0Y3S3"/>